<evidence type="ECO:0000313" key="1">
    <source>
        <dbReference type="EMBL" id="TVO78450.1"/>
    </source>
</evidence>
<keyword evidence="2" id="KW-1185">Reference proteome</keyword>
<dbReference type="AlphaFoldDB" id="A0A558DNV5"/>
<sequence length="77" mass="8738">MRTYIAMTGKQRFSGGWYQCIHWGHEKVSIDRSMVVKVVTIRPGEKHGRIVSEVTADGVRQIAKGRIIPAHKLRHTA</sequence>
<accession>A0A558DNV5</accession>
<name>A0A558DNV5_9GAMM</name>
<protein>
    <submittedName>
        <fullName evidence="1">Uncharacterized protein</fullName>
    </submittedName>
</protein>
<dbReference type="OrthoDB" id="9782160at2"/>
<evidence type="ECO:0000313" key="2">
    <source>
        <dbReference type="Proteomes" id="UP000316649"/>
    </source>
</evidence>
<comment type="caution">
    <text evidence="1">The sequence shown here is derived from an EMBL/GenBank/DDBJ whole genome shotgun (WGS) entry which is preliminary data.</text>
</comment>
<dbReference type="RefSeq" id="WP_144357296.1">
    <property type="nucleotide sequence ID" value="NZ_VMNH01000003.1"/>
</dbReference>
<dbReference type="EMBL" id="VMNH01000003">
    <property type="protein sequence ID" value="TVO78450.1"/>
    <property type="molecule type" value="Genomic_DNA"/>
</dbReference>
<proteinExistence type="predicted"/>
<organism evidence="1 2">
    <name type="scientific">Sedimenticola selenatireducens</name>
    <dbReference type="NCBI Taxonomy" id="191960"/>
    <lineage>
        <taxon>Bacteria</taxon>
        <taxon>Pseudomonadati</taxon>
        <taxon>Pseudomonadota</taxon>
        <taxon>Gammaproteobacteria</taxon>
        <taxon>Chromatiales</taxon>
        <taxon>Sedimenticolaceae</taxon>
        <taxon>Sedimenticola</taxon>
    </lineage>
</organism>
<reference evidence="1 2" key="1">
    <citation type="submission" date="2019-07" db="EMBL/GenBank/DDBJ databases">
        <title>The pathways for chlorine oxyanion respiration interact through the shared metabolite chlorate.</title>
        <authorList>
            <person name="Barnum T.P."/>
            <person name="Cheng Y."/>
            <person name="Hill K.A."/>
            <person name="Lucas L.N."/>
            <person name="Carlson H.K."/>
            <person name="Coates J.D."/>
        </authorList>
    </citation>
    <scope>NUCLEOTIDE SEQUENCE [LARGE SCALE GENOMIC DNA]</scope>
    <source>
        <strain evidence="1 2">BK-1</strain>
    </source>
</reference>
<gene>
    <name evidence="1" type="ORF">FHP88_01940</name>
</gene>
<dbReference type="Proteomes" id="UP000316649">
    <property type="component" value="Unassembled WGS sequence"/>
</dbReference>